<protein>
    <recommendedName>
        <fullName evidence="5">F-box domain-containing protein</fullName>
    </recommendedName>
</protein>
<proteinExistence type="predicted"/>
<dbReference type="AlphaFoldDB" id="K0RGD0"/>
<keyword evidence="4" id="KW-1185">Reference proteome</keyword>
<feature type="coiled-coil region" evidence="1">
    <location>
        <begin position="96"/>
        <end position="123"/>
    </location>
</feature>
<feature type="compositionally biased region" description="Low complexity" evidence="2">
    <location>
        <begin position="64"/>
        <end position="81"/>
    </location>
</feature>
<feature type="region of interest" description="Disordered" evidence="2">
    <location>
        <begin position="1"/>
        <end position="33"/>
    </location>
</feature>
<comment type="caution">
    <text evidence="3">The sequence shown here is derived from an EMBL/GenBank/DDBJ whole genome shotgun (WGS) entry which is preliminary data.</text>
</comment>
<feature type="region of interest" description="Disordered" evidence="2">
    <location>
        <begin position="60"/>
        <end position="87"/>
    </location>
</feature>
<evidence type="ECO:0000256" key="2">
    <source>
        <dbReference type="SAM" id="MobiDB-lite"/>
    </source>
</evidence>
<dbReference type="EMBL" id="AGNL01046377">
    <property type="protein sequence ID" value="EJK48016.1"/>
    <property type="molecule type" value="Genomic_DNA"/>
</dbReference>
<accession>K0RGD0</accession>
<evidence type="ECO:0000313" key="4">
    <source>
        <dbReference type="Proteomes" id="UP000266841"/>
    </source>
</evidence>
<reference evidence="3 4" key="1">
    <citation type="journal article" date="2012" name="Genome Biol.">
        <title>Genome and low-iron response of an oceanic diatom adapted to chronic iron limitation.</title>
        <authorList>
            <person name="Lommer M."/>
            <person name="Specht M."/>
            <person name="Roy A.S."/>
            <person name="Kraemer L."/>
            <person name="Andreson R."/>
            <person name="Gutowska M.A."/>
            <person name="Wolf J."/>
            <person name="Bergner S.V."/>
            <person name="Schilhabel M.B."/>
            <person name="Klostermeier U.C."/>
            <person name="Beiko R.G."/>
            <person name="Rosenstiel P."/>
            <person name="Hippler M."/>
            <person name="Laroche J."/>
        </authorList>
    </citation>
    <scope>NUCLEOTIDE SEQUENCE [LARGE SCALE GENOMIC DNA]</scope>
    <source>
        <strain evidence="3 4">CCMP1005</strain>
    </source>
</reference>
<keyword evidence="1" id="KW-0175">Coiled coil</keyword>
<sequence>VSSYPKWPKSEKSARRHRTGSRITAGPSMHWPESKLRATCQDGLYQAGFHPPVKEQAAERLGPAAVSTATAWTTSGASEESACGDESETHALRSENARLREQLLRSDAEVARLRQQLQRLQESHAALPDDVPAWTARTAPTVDLSRIDTSLVAHIVSFLGTSLELRNLALTCRAFGWQQPATGPDLSLAEEVARQVVRSGKNDVEGVRITLSPYVRSTTTWLSILRESEDPLKFDTLCL</sequence>
<gene>
    <name evidence="3" type="ORF">THAOC_33224</name>
</gene>
<name>K0RGD0_THAOC</name>
<dbReference type="Proteomes" id="UP000266841">
    <property type="component" value="Unassembled WGS sequence"/>
</dbReference>
<organism evidence="3 4">
    <name type="scientific">Thalassiosira oceanica</name>
    <name type="common">Marine diatom</name>
    <dbReference type="NCBI Taxonomy" id="159749"/>
    <lineage>
        <taxon>Eukaryota</taxon>
        <taxon>Sar</taxon>
        <taxon>Stramenopiles</taxon>
        <taxon>Ochrophyta</taxon>
        <taxon>Bacillariophyta</taxon>
        <taxon>Coscinodiscophyceae</taxon>
        <taxon>Thalassiosirophycidae</taxon>
        <taxon>Thalassiosirales</taxon>
        <taxon>Thalassiosiraceae</taxon>
        <taxon>Thalassiosira</taxon>
    </lineage>
</organism>
<feature type="non-terminal residue" evidence="3">
    <location>
        <position position="1"/>
    </location>
</feature>
<evidence type="ECO:0008006" key="5">
    <source>
        <dbReference type="Google" id="ProtNLM"/>
    </source>
</evidence>
<evidence type="ECO:0000313" key="3">
    <source>
        <dbReference type="EMBL" id="EJK48016.1"/>
    </source>
</evidence>
<evidence type="ECO:0000256" key="1">
    <source>
        <dbReference type="SAM" id="Coils"/>
    </source>
</evidence>